<feature type="region of interest" description="Disordered" evidence="1">
    <location>
        <begin position="1"/>
        <end position="44"/>
    </location>
</feature>
<accession>A0AAV4VRI2</accession>
<sequence length="82" mass="9121">MRGGKEVLSLSRTASTDPLNESFRMAGTSGPGAPEVDAPPTPNNNWLTDADSFDILMHRSHRDKKAVFRKISILRCLRLVNR</sequence>
<evidence type="ECO:0000313" key="2">
    <source>
        <dbReference type="EMBL" id="GIY72613.1"/>
    </source>
</evidence>
<evidence type="ECO:0000256" key="1">
    <source>
        <dbReference type="SAM" id="MobiDB-lite"/>
    </source>
</evidence>
<comment type="caution">
    <text evidence="2">The sequence shown here is derived from an EMBL/GenBank/DDBJ whole genome shotgun (WGS) entry which is preliminary data.</text>
</comment>
<dbReference type="EMBL" id="BPLR01014971">
    <property type="protein sequence ID" value="GIY72613.1"/>
    <property type="molecule type" value="Genomic_DNA"/>
</dbReference>
<feature type="compositionally biased region" description="Polar residues" evidence="1">
    <location>
        <begin position="10"/>
        <end position="19"/>
    </location>
</feature>
<dbReference type="Proteomes" id="UP001054945">
    <property type="component" value="Unassembled WGS sequence"/>
</dbReference>
<name>A0AAV4VRI2_CAEEX</name>
<evidence type="ECO:0000313" key="3">
    <source>
        <dbReference type="Proteomes" id="UP001054945"/>
    </source>
</evidence>
<proteinExistence type="predicted"/>
<reference evidence="2 3" key="1">
    <citation type="submission" date="2021-06" db="EMBL/GenBank/DDBJ databases">
        <title>Caerostris extrusa draft genome.</title>
        <authorList>
            <person name="Kono N."/>
            <person name="Arakawa K."/>
        </authorList>
    </citation>
    <scope>NUCLEOTIDE SEQUENCE [LARGE SCALE GENOMIC DNA]</scope>
</reference>
<dbReference type="AlphaFoldDB" id="A0AAV4VRI2"/>
<protein>
    <submittedName>
        <fullName evidence="2">Uncharacterized protein</fullName>
    </submittedName>
</protein>
<gene>
    <name evidence="2" type="ORF">CEXT_35141</name>
</gene>
<keyword evidence="3" id="KW-1185">Reference proteome</keyword>
<organism evidence="2 3">
    <name type="scientific">Caerostris extrusa</name>
    <name type="common">Bark spider</name>
    <name type="synonym">Caerostris bankana</name>
    <dbReference type="NCBI Taxonomy" id="172846"/>
    <lineage>
        <taxon>Eukaryota</taxon>
        <taxon>Metazoa</taxon>
        <taxon>Ecdysozoa</taxon>
        <taxon>Arthropoda</taxon>
        <taxon>Chelicerata</taxon>
        <taxon>Arachnida</taxon>
        <taxon>Araneae</taxon>
        <taxon>Araneomorphae</taxon>
        <taxon>Entelegynae</taxon>
        <taxon>Araneoidea</taxon>
        <taxon>Araneidae</taxon>
        <taxon>Caerostris</taxon>
    </lineage>
</organism>